<dbReference type="EMBL" id="SNRW01010002">
    <property type="protein sequence ID" value="KAA6377169.1"/>
    <property type="molecule type" value="Genomic_DNA"/>
</dbReference>
<feature type="domain" description="Reverse transcriptase" evidence="7">
    <location>
        <begin position="78"/>
        <end position="261"/>
    </location>
</feature>
<evidence type="ECO:0000256" key="4">
    <source>
        <dbReference type="ARBA" id="ARBA00022759"/>
    </source>
</evidence>
<keyword evidence="3" id="KW-0540">Nuclease</keyword>
<dbReference type="GO" id="GO:0003964">
    <property type="term" value="F:RNA-directed DNA polymerase activity"/>
    <property type="evidence" value="ECO:0007669"/>
    <property type="project" value="UniProtKB-KW"/>
</dbReference>
<keyword evidence="4" id="KW-0255">Endonuclease</keyword>
<organism evidence="9 10">
    <name type="scientific">Streblomastix strix</name>
    <dbReference type="NCBI Taxonomy" id="222440"/>
    <lineage>
        <taxon>Eukaryota</taxon>
        <taxon>Metamonada</taxon>
        <taxon>Preaxostyla</taxon>
        <taxon>Oxymonadida</taxon>
        <taxon>Streblomastigidae</taxon>
        <taxon>Streblomastix</taxon>
    </lineage>
</organism>
<dbReference type="Gene3D" id="3.30.420.10">
    <property type="entry name" value="Ribonuclease H-like superfamily/Ribonuclease H"/>
    <property type="match status" value="1"/>
</dbReference>
<keyword evidence="5" id="KW-0378">Hydrolase</keyword>
<dbReference type="Pfam" id="PF17917">
    <property type="entry name" value="RT_RNaseH"/>
    <property type="match status" value="1"/>
</dbReference>
<feature type="domain" description="RNase H type-1" evidence="8">
    <location>
        <begin position="369"/>
        <end position="499"/>
    </location>
</feature>
<name>A0A5J4V368_9EUKA</name>
<evidence type="ECO:0000256" key="5">
    <source>
        <dbReference type="ARBA" id="ARBA00022801"/>
    </source>
</evidence>
<dbReference type="SUPFAM" id="SSF56672">
    <property type="entry name" value="DNA/RNA polymerases"/>
    <property type="match status" value="1"/>
</dbReference>
<dbReference type="AlphaFoldDB" id="A0A5J4V368"/>
<dbReference type="Pfam" id="PF00078">
    <property type="entry name" value="RVT_1"/>
    <property type="match status" value="1"/>
</dbReference>
<dbReference type="PANTHER" id="PTHR33050">
    <property type="entry name" value="REVERSE TRANSCRIPTASE DOMAIN-CONTAINING PROTEIN"/>
    <property type="match status" value="1"/>
</dbReference>
<evidence type="ECO:0000256" key="6">
    <source>
        <dbReference type="ARBA" id="ARBA00022918"/>
    </source>
</evidence>
<reference evidence="9 10" key="1">
    <citation type="submission" date="2019-03" db="EMBL/GenBank/DDBJ databases">
        <title>Single cell metagenomics reveals metabolic interactions within the superorganism composed of flagellate Streblomastix strix and complex community of Bacteroidetes bacteria on its surface.</title>
        <authorList>
            <person name="Treitli S.C."/>
            <person name="Kolisko M."/>
            <person name="Husnik F."/>
            <person name="Keeling P."/>
            <person name="Hampl V."/>
        </authorList>
    </citation>
    <scope>NUCLEOTIDE SEQUENCE [LARGE SCALE GENOMIC DNA]</scope>
    <source>
        <strain evidence="9">ST1C</strain>
    </source>
</reference>
<dbReference type="CDD" id="cd09275">
    <property type="entry name" value="RNase_HI_RT_DIRS1"/>
    <property type="match status" value="1"/>
</dbReference>
<comment type="caution">
    <text evidence="9">The sequence shown here is derived from an EMBL/GenBank/DDBJ whole genome shotgun (WGS) entry which is preliminary data.</text>
</comment>
<dbReference type="CDD" id="cd01647">
    <property type="entry name" value="RT_LTR"/>
    <property type="match status" value="1"/>
</dbReference>
<dbReference type="Gene3D" id="3.10.10.10">
    <property type="entry name" value="HIV Type 1 Reverse Transcriptase, subunit A, domain 1"/>
    <property type="match status" value="1"/>
</dbReference>
<dbReference type="InterPro" id="IPR002156">
    <property type="entry name" value="RNaseH_domain"/>
</dbReference>
<sequence>MTSNSNDLEGVSVPNRLTANLEKWNLIGGQMNILLGAQPNWTSIEDLNQLESIQRYREYKAPASQMIEYANQLMKEIKDGIVVETNYIRIFNPTFLVPKPGGKIRKILDCRQVNMITNLMKFKMEGTEFIRHLLAQHDYATTLDLENAFHHVKVSDSLLPYFGFAFLGRTFTYRGLPFGYRNSPYIFNKTLRIALKEIRKRWTVKVSNYIDDIILIHPNKEELKRITIGVIQFLKDLGWKLQTQKCRIHPSTTFIYLGWEWNSQTMEVKMPHTTRRLLKNLLKRWIHATLNQQIVKVKDLASLIGSLNYLRFQFLDASLYLNSLNHLKCSALSKGGWNCSVKLSKKILGNLFMWFKTVKENLPRSLVDLNSQTTLTTDAAESGWGATLQWKQFELMDAGQWNKNWHLKSSNQREMAAVLMALRAFRPLLQSQEVNSITLETDNQTVEYSLRRWRAKPPMIHLVRLIFQLLREMQITLFTIHIPGLLNLKADSLSRLAWRGDYKIKTEIFNAVTMFLKFFPEIDLFATRTMKLCRRYCSLQLDRNAEGKRGAFNISWVNLQSLIHPPIQKIPQALNKLRREPSTALFILPDWCMDKFNLLFPRILCQLNLGPCQMVLEMGKHMNQLHLKLPPGNLLAVLTTSMLMENTSIESQQSYPVQTRQQQVNQYLNLTGRLGEKDELAQV</sequence>
<keyword evidence="2" id="KW-0548">Nucleotidyltransferase</keyword>
<accession>A0A5J4V368</accession>
<evidence type="ECO:0000313" key="10">
    <source>
        <dbReference type="Proteomes" id="UP000324800"/>
    </source>
</evidence>
<dbReference type="OrthoDB" id="6083831at2759"/>
<dbReference type="PANTHER" id="PTHR33050:SF7">
    <property type="entry name" value="RIBONUCLEASE H"/>
    <property type="match status" value="1"/>
</dbReference>
<dbReference type="GO" id="GO:0003676">
    <property type="term" value="F:nucleic acid binding"/>
    <property type="evidence" value="ECO:0007669"/>
    <property type="project" value="InterPro"/>
</dbReference>
<dbReference type="PROSITE" id="PS50878">
    <property type="entry name" value="RT_POL"/>
    <property type="match status" value="1"/>
</dbReference>
<dbReference type="InterPro" id="IPR000477">
    <property type="entry name" value="RT_dom"/>
</dbReference>
<dbReference type="Gene3D" id="3.30.70.270">
    <property type="match status" value="1"/>
</dbReference>
<proteinExistence type="predicted"/>
<evidence type="ECO:0000259" key="7">
    <source>
        <dbReference type="PROSITE" id="PS50878"/>
    </source>
</evidence>
<evidence type="ECO:0000256" key="1">
    <source>
        <dbReference type="ARBA" id="ARBA00022679"/>
    </source>
</evidence>
<gene>
    <name evidence="9" type="ORF">EZS28_027305</name>
</gene>
<keyword evidence="6" id="KW-0695">RNA-directed DNA polymerase</keyword>
<evidence type="ECO:0000313" key="9">
    <source>
        <dbReference type="EMBL" id="KAA6377169.1"/>
    </source>
</evidence>
<protein>
    <submittedName>
        <fullName evidence="9">Putative Transposon Ty3-I Gag-Pol polyprotein</fullName>
    </submittedName>
</protein>
<dbReference type="InterPro" id="IPR043128">
    <property type="entry name" value="Rev_trsase/Diguanyl_cyclase"/>
</dbReference>
<dbReference type="GO" id="GO:0004523">
    <property type="term" value="F:RNA-DNA hybrid ribonuclease activity"/>
    <property type="evidence" value="ECO:0007669"/>
    <property type="project" value="InterPro"/>
</dbReference>
<dbReference type="InterPro" id="IPR036397">
    <property type="entry name" value="RNaseH_sf"/>
</dbReference>
<dbReference type="PROSITE" id="PS50879">
    <property type="entry name" value="RNASE_H_1"/>
    <property type="match status" value="1"/>
</dbReference>
<evidence type="ECO:0000259" key="8">
    <source>
        <dbReference type="PROSITE" id="PS50879"/>
    </source>
</evidence>
<dbReference type="Proteomes" id="UP000324800">
    <property type="component" value="Unassembled WGS sequence"/>
</dbReference>
<evidence type="ECO:0000256" key="2">
    <source>
        <dbReference type="ARBA" id="ARBA00022695"/>
    </source>
</evidence>
<dbReference type="InterPro" id="IPR041373">
    <property type="entry name" value="RT_RNaseH"/>
</dbReference>
<dbReference type="InterPro" id="IPR043502">
    <property type="entry name" value="DNA/RNA_pol_sf"/>
</dbReference>
<evidence type="ECO:0000256" key="3">
    <source>
        <dbReference type="ARBA" id="ARBA00022722"/>
    </source>
</evidence>
<dbReference type="InterPro" id="IPR052055">
    <property type="entry name" value="Hepadnavirus_pol/RT"/>
</dbReference>
<keyword evidence="1" id="KW-0808">Transferase</keyword>